<protein>
    <submittedName>
        <fullName evidence="1">Uncharacterized protein</fullName>
    </submittedName>
</protein>
<dbReference type="Proteomes" id="UP000694251">
    <property type="component" value="Chromosome 5"/>
</dbReference>
<feature type="non-terminal residue" evidence="1">
    <location>
        <position position="41"/>
    </location>
</feature>
<evidence type="ECO:0000313" key="1">
    <source>
        <dbReference type="EMBL" id="KAG7609482.1"/>
    </source>
</evidence>
<sequence length="41" mass="4670">MHARQDSFIVYSLGYTGCPTSNMTSHNVQIVVFVFNESIYI</sequence>
<organism evidence="1 2">
    <name type="scientific">Arabidopsis suecica</name>
    <name type="common">Swedish thale-cress</name>
    <name type="synonym">Cardaminopsis suecica</name>
    <dbReference type="NCBI Taxonomy" id="45249"/>
    <lineage>
        <taxon>Eukaryota</taxon>
        <taxon>Viridiplantae</taxon>
        <taxon>Streptophyta</taxon>
        <taxon>Embryophyta</taxon>
        <taxon>Tracheophyta</taxon>
        <taxon>Spermatophyta</taxon>
        <taxon>Magnoliopsida</taxon>
        <taxon>eudicotyledons</taxon>
        <taxon>Gunneridae</taxon>
        <taxon>Pentapetalae</taxon>
        <taxon>rosids</taxon>
        <taxon>malvids</taxon>
        <taxon>Brassicales</taxon>
        <taxon>Brassicaceae</taxon>
        <taxon>Camelineae</taxon>
        <taxon>Arabidopsis</taxon>
    </lineage>
</organism>
<name>A0A8T2DGA2_ARASU</name>
<evidence type="ECO:0000313" key="2">
    <source>
        <dbReference type="Proteomes" id="UP000694251"/>
    </source>
</evidence>
<dbReference type="EMBL" id="JAEFBJ010000005">
    <property type="protein sequence ID" value="KAG7609482.1"/>
    <property type="molecule type" value="Genomic_DNA"/>
</dbReference>
<keyword evidence="2" id="KW-1185">Reference proteome</keyword>
<gene>
    <name evidence="1" type="ORF">ISN44_As05g015860</name>
</gene>
<proteinExistence type="predicted"/>
<reference evidence="1 2" key="1">
    <citation type="submission" date="2020-12" db="EMBL/GenBank/DDBJ databases">
        <title>Concerted genomic and epigenomic changes stabilize Arabidopsis allopolyploids.</title>
        <authorList>
            <person name="Chen Z."/>
        </authorList>
    </citation>
    <scope>NUCLEOTIDE SEQUENCE [LARGE SCALE GENOMIC DNA]</scope>
    <source>
        <strain evidence="1">As9502</strain>
        <tissue evidence="1">Leaf</tissue>
    </source>
</reference>
<dbReference type="AlphaFoldDB" id="A0A8T2DGA2"/>
<comment type="caution">
    <text evidence="1">The sequence shown here is derived from an EMBL/GenBank/DDBJ whole genome shotgun (WGS) entry which is preliminary data.</text>
</comment>
<accession>A0A8T2DGA2</accession>